<keyword evidence="1" id="KW-0732">Signal</keyword>
<dbReference type="eggNOG" id="ENOG50344ZR">
    <property type="taxonomic scope" value="Bacteria"/>
</dbReference>
<evidence type="ECO:0000313" key="3">
    <source>
        <dbReference type="Proteomes" id="UP000094741"/>
    </source>
</evidence>
<accession>A0A1E5BHG9</accession>
<sequence>MKYLIFVFSLISFTSQASCYVVGDLKGFSTRQIESFEIGKDGISSQKFIVEFKGDESSVSPNDMSCFQAGAATLICADVGNSGESTIETWAVYPDSGKAVYTKSINGFGSFNGANMFVGNIKGRCD</sequence>
<gene>
    <name evidence="2" type="ORF">A1QO_19065</name>
</gene>
<reference evidence="2 3" key="1">
    <citation type="journal article" date="2012" name="Science">
        <title>Ecological populations of bacteria act as socially cohesive units of antibiotic production and resistance.</title>
        <authorList>
            <person name="Cordero O.X."/>
            <person name="Wildschutte H."/>
            <person name="Kirkup B."/>
            <person name="Proehl S."/>
            <person name="Ngo L."/>
            <person name="Hussain F."/>
            <person name="Le Roux F."/>
            <person name="Mincer T."/>
            <person name="Polz M.F."/>
        </authorList>
    </citation>
    <scope>NUCLEOTIDE SEQUENCE [LARGE SCALE GENOMIC DNA]</scope>
    <source>
        <strain evidence="2 3">ZF-129</strain>
    </source>
</reference>
<feature type="signal peptide" evidence="1">
    <location>
        <begin position="1"/>
        <end position="17"/>
    </location>
</feature>
<organism evidence="2 3">
    <name type="scientific">Vibrio genomosp. F10 str. ZF-129</name>
    <dbReference type="NCBI Taxonomy" id="1187848"/>
    <lineage>
        <taxon>Bacteria</taxon>
        <taxon>Pseudomonadati</taxon>
        <taxon>Pseudomonadota</taxon>
        <taxon>Gammaproteobacteria</taxon>
        <taxon>Vibrionales</taxon>
        <taxon>Vibrionaceae</taxon>
        <taxon>Vibrio</taxon>
    </lineage>
</organism>
<evidence type="ECO:0000313" key="2">
    <source>
        <dbReference type="EMBL" id="OEE36432.1"/>
    </source>
</evidence>
<dbReference type="Proteomes" id="UP000094741">
    <property type="component" value="Unassembled WGS sequence"/>
</dbReference>
<dbReference type="EMBL" id="AJYQ02000048">
    <property type="protein sequence ID" value="OEE36432.1"/>
    <property type="molecule type" value="Genomic_DNA"/>
</dbReference>
<name>A0A1E5BHG9_9VIBR</name>
<proteinExistence type="predicted"/>
<dbReference type="RefSeq" id="WP_017039289.1">
    <property type="nucleotide sequence ID" value="NZ_AJYQ02000048.1"/>
</dbReference>
<evidence type="ECO:0000256" key="1">
    <source>
        <dbReference type="SAM" id="SignalP"/>
    </source>
</evidence>
<feature type="chain" id="PRO_5009171655" evidence="1">
    <location>
        <begin position="18"/>
        <end position="126"/>
    </location>
</feature>
<dbReference type="OrthoDB" id="5917649at2"/>
<protein>
    <submittedName>
        <fullName evidence="2">Uncharacterized protein</fullName>
    </submittedName>
</protein>
<comment type="caution">
    <text evidence="2">The sequence shown here is derived from an EMBL/GenBank/DDBJ whole genome shotgun (WGS) entry which is preliminary data.</text>
</comment>
<dbReference type="AlphaFoldDB" id="A0A1E5BHG9"/>